<accession>A0A6M3LTN2</accession>
<gene>
    <name evidence="2" type="ORF">MM171A01677_0002</name>
</gene>
<proteinExistence type="predicted"/>
<dbReference type="EMBL" id="MT143597">
    <property type="protein sequence ID" value="QJA98640.1"/>
    <property type="molecule type" value="Genomic_DNA"/>
</dbReference>
<evidence type="ECO:0000256" key="1">
    <source>
        <dbReference type="SAM" id="MobiDB-lite"/>
    </source>
</evidence>
<protein>
    <submittedName>
        <fullName evidence="2">Uncharacterized protein</fullName>
    </submittedName>
</protein>
<reference evidence="2" key="1">
    <citation type="submission" date="2020-03" db="EMBL/GenBank/DDBJ databases">
        <title>The deep terrestrial virosphere.</title>
        <authorList>
            <person name="Holmfeldt K."/>
            <person name="Nilsson E."/>
            <person name="Simone D."/>
            <person name="Lopez-Fernandez M."/>
            <person name="Wu X."/>
            <person name="de Brujin I."/>
            <person name="Lundin D."/>
            <person name="Andersson A."/>
            <person name="Bertilsson S."/>
            <person name="Dopson M."/>
        </authorList>
    </citation>
    <scope>NUCLEOTIDE SEQUENCE</scope>
    <source>
        <strain evidence="2">MM171A01677</strain>
    </source>
</reference>
<name>A0A6M3LTN2_9ZZZZ</name>
<organism evidence="2">
    <name type="scientific">viral metagenome</name>
    <dbReference type="NCBI Taxonomy" id="1070528"/>
    <lineage>
        <taxon>unclassified sequences</taxon>
        <taxon>metagenomes</taxon>
        <taxon>organismal metagenomes</taxon>
    </lineage>
</organism>
<feature type="region of interest" description="Disordered" evidence="1">
    <location>
        <begin position="57"/>
        <end position="77"/>
    </location>
</feature>
<sequence>MENRRLKVNVGRTINIGNFESFRVDVGLEADIDDRTPFNEAYAELFSEVSKQLMVASETAKGKREEGRGLESRYRGR</sequence>
<dbReference type="AlphaFoldDB" id="A0A6M3LTN2"/>
<evidence type="ECO:0000313" key="2">
    <source>
        <dbReference type="EMBL" id="QJA98640.1"/>
    </source>
</evidence>
<feature type="compositionally biased region" description="Basic and acidic residues" evidence="1">
    <location>
        <begin position="60"/>
        <end position="77"/>
    </location>
</feature>